<keyword evidence="6" id="KW-1133">Transmembrane helix</keyword>
<evidence type="ECO:0000313" key="8">
    <source>
        <dbReference type="EMBL" id="RAK00236.1"/>
    </source>
</evidence>
<dbReference type="EMBL" id="QLMC01000002">
    <property type="protein sequence ID" value="RAK00236.1"/>
    <property type="molecule type" value="Genomic_DNA"/>
</dbReference>
<name>A0A327X1F7_LARAB</name>
<evidence type="ECO:0000256" key="4">
    <source>
        <dbReference type="ARBA" id="ARBA00022679"/>
    </source>
</evidence>
<feature type="transmembrane region" description="Helical" evidence="6">
    <location>
        <begin position="238"/>
        <end position="262"/>
    </location>
</feature>
<dbReference type="GO" id="GO:0016757">
    <property type="term" value="F:glycosyltransferase activity"/>
    <property type="evidence" value="ECO:0007669"/>
    <property type="project" value="UniProtKB-KW"/>
</dbReference>
<keyword evidence="2" id="KW-1003">Cell membrane</keyword>
<dbReference type="InterPro" id="IPR029044">
    <property type="entry name" value="Nucleotide-diphossugar_trans"/>
</dbReference>
<dbReference type="GO" id="GO:0005886">
    <property type="term" value="C:plasma membrane"/>
    <property type="evidence" value="ECO:0007669"/>
    <property type="project" value="UniProtKB-SubCell"/>
</dbReference>
<comment type="subcellular location">
    <subcellularLocation>
        <location evidence="1">Cell membrane</location>
    </subcellularLocation>
</comment>
<keyword evidence="4 8" id="KW-0808">Transferase</keyword>
<dbReference type="Proteomes" id="UP000248790">
    <property type="component" value="Unassembled WGS sequence"/>
</dbReference>
<keyword evidence="3" id="KW-0328">Glycosyltransferase</keyword>
<evidence type="ECO:0000256" key="5">
    <source>
        <dbReference type="ARBA" id="ARBA00023136"/>
    </source>
</evidence>
<feature type="transmembrane region" description="Helical" evidence="6">
    <location>
        <begin position="268"/>
        <end position="286"/>
    </location>
</feature>
<organism evidence="8 9">
    <name type="scientific">Larkinella arboricola</name>
    <dbReference type="NCBI Taxonomy" id="643671"/>
    <lineage>
        <taxon>Bacteria</taxon>
        <taxon>Pseudomonadati</taxon>
        <taxon>Bacteroidota</taxon>
        <taxon>Cytophagia</taxon>
        <taxon>Cytophagales</taxon>
        <taxon>Spirosomataceae</taxon>
        <taxon>Larkinella</taxon>
    </lineage>
</organism>
<dbReference type="PANTHER" id="PTHR43646:SF2">
    <property type="entry name" value="GLYCOSYLTRANSFERASE 2-LIKE DOMAIN-CONTAINING PROTEIN"/>
    <property type="match status" value="1"/>
</dbReference>
<accession>A0A327X1F7</accession>
<evidence type="ECO:0000313" key="9">
    <source>
        <dbReference type="Proteomes" id="UP000248790"/>
    </source>
</evidence>
<dbReference type="Pfam" id="PF00535">
    <property type="entry name" value="Glycos_transf_2"/>
    <property type="match status" value="1"/>
</dbReference>
<dbReference type="AlphaFoldDB" id="A0A327X1F7"/>
<proteinExistence type="predicted"/>
<evidence type="ECO:0000256" key="1">
    <source>
        <dbReference type="ARBA" id="ARBA00004236"/>
    </source>
</evidence>
<keyword evidence="6" id="KW-0812">Transmembrane</keyword>
<evidence type="ECO:0000256" key="6">
    <source>
        <dbReference type="SAM" id="Phobius"/>
    </source>
</evidence>
<dbReference type="InterPro" id="IPR001173">
    <property type="entry name" value="Glyco_trans_2-like"/>
</dbReference>
<feature type="domain" description="Glycosyltransferase 2-like" evidence="7">
    <location>
        <begin position="6"/>
        <end position="175"/>
    </location>
</feature>
<evidence type="ECO:0000256" key="3">
    <source>
        <dbReference type="ARBA" id="ARBA00022676"/>
    </source>
</evidence>
<dbReference type="SUPFAM" id="SSF53448">
    <property type="entry name" value="Nucleotide-diphospho-sugar transferases"/>
    <property type="match status" value="1"/>
</dbReference>
<keyword evidence="9" id="KW-1185">Reference proteome</keyword>
<dbReference type="PANTHER" id="PTHR43646">
    <property type="entry name" value="GLYCOSYLTRANSFERASE"/>
    <property type="match status" value="1"/>
</dbReference>
<protein>
    <submittedName>
        <fullName evidence="8">Cellulose synthase/poly-beta-1,6-N-acetylglucosamine synthase-like glycosyltransferase</fullName>
    </submittedName>
</protein>
<dbReference type="Gene3D" id="3.90.550.10">
    <property type="entry name" value="Spore Coat Polysaccharide Biosynthesis Protein SpsA, Chain A"/>
    <property type="match status" value="1"/>
</dbReference>
<reference evidence="8 9" key="1">
    <citation type="submission" date="2018-06" db="EMBL/GenBank/DDBJ databases">
        <title>Genomic Encyclopedia of Archaeal and Bacterial Type Strains, Phase II (KMG-II): from individual species to whole genera.</title>
        <authorList>
            <person name="Goeker M."/>
        </authorList>
    </citation>
    <scope>NUCLEOTIDE SEQUENCE [LARGE SCALE GENOMIC DNA]</scope>
    <source>
        <strain evidence="8 9">DSM 21851</strain>
    </source>
</reference>
<comment type="caution">
    <text evidence="8">The sequence shown here is derived from an EMBL/GenBank/DDBJ whole genome shotgun (WGS) entry which is preliminary data.</text>
</comment>
<evidence type="ECO:0000259" key="7">
    <source>
        <dbReference type="Pfam" id="PF00535"/>
    </source>
</evidence>
<dbReference type="RefSeq" id="WP_111627991.1">
    <property type="nucleotide sequence ID" value="NZ_QLMC01000002.1"/>
</dbReference>
<keyword evidence="5 6" id="KW-0472">Membrane</keyword>
<dbReference type="OrthoDB" id="9800276at2"/>
<sequence length="330" mass="38216">MSIDASILIAARNEEATILRCLEAVERLHYPKERYEVLIGNDQSEDQTGPLIAHFIRDKPHFHLFTITERVGQQAGKANVLAQLARHARGPVLLFTDADCEVPPDWIQGMLKPFQDEKTGILTGCTQIIGQSIFEKLQAVDWFYGQYLIKQLTDLNIPVTAMGNNMAVRRTAYDAVGGYERLPFSIVEDYQLFTEIVRRRFSFAQRFEPTVLANTLPLPTIRSWLHQRKRWMTGALQLPVYFMLLFVLQLLFYPALILLAFWHPVAAAIVWGVKFGVQSAQLLWILNRFRRWDLLPYLISYEIYLHLGYFVSLVYYLLPTQVVWKGRTYS</sequence>
<evidence type="ECO:0000256" key="2">
    <source>
        <dbReference type="ARBA" id="ARBA00022475"/>
    </source>
</evidence>
<feature type="transmembrane region" description="Helical" evidence="6">
    <location>
        <begin position="298"/>
        <end position="318"/>
    </location>
</feature>
<gene>
    <name evidence="8" type="ORF">LX87_01935</name>
</gene>